<sequence>MIGRREYLNTETVNLEGTGNICSKLVLIDVGLGKGHIDNKMRPGSRATNMITHLVRQCKSRKHCGQPLLVHRVSRCRRPLASTVTNPRET</sequence>
<keyword evidence="2" id="KW-1185">Reference proteome</keyword>
<dbReference type="EMBL" id="JBBHLL010000156">
    <property type="protein sequence ID" value="KAK7812232.1"/>
    <property type="molecule type" value="Genomic_DNA"/>
</dbReference>
<evidence type="ECO:0000313" key="1">
    <source>
        <dbReference type="EMBL" id="KAK7812232.1"/>
    </source>
</evidence>
<protein>
    <submittedName>
        <fullName evidence="1">Uncharacterized protein</fullName>
    </submittedName>
</protein>
<dbReference type="AlphaFoldDB" id="A0AAW0ID41"/>
<dbReference type="Proteomes" id="UP001488838">
    <property type="component" value="Unassembled WGS sequence"/>
</dbReference>
<reference evidence="1 2" key="1">
    <citation type="journal article" date="2023" name="bioRxiv">
        <title>Conserved and derived expression patterns and positive selection on dental genes reveal complex evolutionary context of ever-growing rodent molars.</title>
        <authorList>
            <person name="Calamari Z.T."/>
            <person name="Song A."/>
            <person name="Cohen E."/>
            <person name="Akter M."/>
            <person name="Roy R.D."/>
            <person name="Hallikas O."/>
            <person name="Christensen M.M."/>
            <person name="Li P."/>
            <person name="Marangoni P."/>
            <person name="Jernvall J."/>
            <person name="Klein O.D."/>
        </authorList>
    </citation>
    <scope>NUCLEOTIDE SEQUENCE [LARGE SCALE GENOMIC DNA]</scope>
    <source>
        <strain evidence="1">V071</strain>
    </source>
</reference>
<gene>
    <name evidence="1" type="ORF">U0070_010991</name>
</gene>
<organism evidence="1 2">
    <name type="scientific">Myodes glareolus</name>
    <name type="common">Bank vole</name>
    <name type="synonym">Clethrionomys glareolus</name>
    <dbReference type="NCBI Taxonomy" id="447135"/>
    <lineage>
        <taxon>Eukaryota</taxon>
        <taxon>Metazoa</taxon>
        <taxon>Chordata</taxon>
        <taxon>Craniata</taxon>
        <taxon>Vertebrata</taxon>
        <taxon>Euteleostomi</taxon>
        <taxon>Mammalia</taxon>
        <taxon>Eutheria</taxon>
        <taxon>Euarchontoglires</taxon>
        <taxon>Glires</taxon>
        <taxon>Rodentia</taxon>
        <taxon>Myomorpha</taxon>
        <taxon>Muroidea</taxon>
        <taxon>Cricetidae</taxon>
        <taxon>Arvicolinae</taxon>
        <taxon>Myodes</taxon>
    </lineage>
</organism>
<accession>A0AAW0ID41</accession>
<name>A0AAW0ID41_MYOGA</name>
<proteinExistence type="predicted"/>
<evidence type="ECO:0000313" key="2">
    <source>
        <dbReference type="Proteomes" id="UP001488838"/>
    </source>
</evidence>
<comment type="caution">
    <text evidence="1">The sequence shown here is derived from an EMBL/GenBank/DDBJ whole genome shotgun (WGS) entry which is preliminary data.</text>
</comment>